<evidence type="ECO:0000313" key="2">
    <source>
        <dbReference type="EMBL" id="CCE87195.1"/>
    </source>
</evidence>
<feature type="compositionally biased region" description="Polar residues" evidence="1">
    <location>
        <begin position="291"/>
        <end position="310"/>
    </location>
</feature>
<reference evidence="2 3" key="1">
    <citation type="journal article" date="2012" name="G3 (Bethesda)">
        <title>Pichia sorbitophila, an interspecies yeast hybrid reveals early steps of genome resolution following polyploidization.</title>
        <authorList>
            <person name="Leh Louis V."/>
            <person name="Despons L."/>
            <person name="Friedrich A."/>
            <person name="Martin T."/>
            <person name="Durrens P."/>
            <person name="Casaregola S."/>
            <person name="Neuveglise C."/>
            <person name="Fairhead C."/>
            <person name="Marck C."/>
            <person name="Cruz J.A."/>
            <person name="Straub M.L."/>
            <person name="Kugler V."/>
            <person name="Sacerdot C."/>
            <person name="Uzunov Z."/>
            <person name="Thierry A."/>
            <person name="Weiss S."/>
            <person name="Bleykasten C."/>
            <person name="De Montigny J."/>
            <person name="Jacques N."/>
            <person name="Jung P."/>
            <person name="Lemaire M."/>
            <person name="Mallet S."/>
            <person name="Morel G."/>
            <person name="Richard G.F."/>
            <person name="Sarkar A."/>
            <person name="Savel G."/>
            <person name="Schacherer J."/>
            <person name="Seret M.L."/>
            <person name="Talla E."/>
            <person name="Samson G."/>
            <person name="Jubin C."/>
            <person name="Poulain J."/>
            <person name="Vacherie B."/>
            <person name="Barbe V."/>
            <person name="Pelletier E."/>
            <person name="Sherman D.J."/>
            <person name="Westhof E."/>
            <person name="Weissenbach J."/>
            <person name="Baret P.V."/>
            <person name="Wincker P."/>
            <person name="Gaillardin C."/>
            <person name="Dujon B."/>
            <person name="Souciet J.L."/>
        </authorList>
    </citation>
    <scope>NUCLEOTIDE SEQUENCE [LARGE SCALE GENOMIC DNA]</scope>
    <source>
        <strain evidence="3">ATCC MYA-4447 / BCRC 22081 / CBS 7064 / NBRC 10061 / NRRL Y-12695</strain>
    </source>
</reference>
<feature type="region of interest" description="Disordered" evidence="1">
    <location>
        <begin position="260"/>
        <end position="310"/>
    </location>
</feature>
<name>G8XZT6_PICSO</name>
<gene>
    <name evidence="2" type="primary">Piso0_005738</name>
    <name evidence="2" type="ORF">GNLVRS01_PISO0N21507g</name>
</gene>
<proteinExistence type="predicted"/>
<dbReference type="EMBL" id="FO082046">
    <property type="protein sequence ID" value="CCE87195.1"/>
    <property type="molecule type" value="Genomic_DNA"/>
</dbReference>
<sequence>MGKLVYSLEELLCLRHEKKYNIDEKPPCVEYRHVLDKRTKGKGRSFDWESGKRKRNLNRYPAIPLSMKNTFHLPEGADYAPDKKLRQMPLQAWQNSSIPSGPIQEYRNKLSRADLYMMPLSFRGEMRPINPPILYGQQGHGLCRVVHPVPHPYFRYKRDVSETGEGVCCPMYNVFAGTCLVSIGPDAFRFNNNKDFEYSCSYENTKSSRNHRPQYSYVHRLSDNTGHSIDTYVDQKENGHHKLKQNNPYSVTGFFPESLMRGSKSPSNLPDDGVKDLLSSGDKGTIENDNESQTTESSGDSFNIQIKITS</sequence>
<dbReference type="AlphaFoldDB" id="G8XZT6"/>
<organism evidence="2 3">
    <name type="scientific">Pichia sorbitophila (strain ATCC MYA-4447 / BCRC 22081 / CBS 7064 / NBRC 10061 / NRRL Y-12695)</name>
    <name type="common">Hybrid yeast</name>
    <dbReference type="NCBI Taxonomy" id="559304"/>
    <lineage>
        <taxon>Eukaryota</taxon>
        <taxon>Fungi</taxon>
        <taxon>Dikarya</taxon>
        <taxon>Ascomycota</taxon>
        <taxon>Saccharomycotina</taxon>
        <taxon>Pichiomycetes</taxon>
        <taxon>Debaryomycetaceae</taxon>
        <taxon>Millerozyma</taxon>
    </lineage>
</organism>
<dbReference type="HOGENOM" id="CLU_897448_0_0_1"/>
<accession>G8XZT6</accession>
<keyword evidence="3" id="KW-1185">Reference proteome</keyword>
<evidence type="ECO:0000256" key="1">
    <source>
        <dbReference type="SAM" id="MobiDB-lite"/>
    </source>
</evidence>
<protein>
    <submittedName>
        <fullName evidence="2">Piso0_005738 protein</fullName>
    </submittedName>
</protein>
<dbReference type="Proteomes" id="UP000005222">
    <property type="component" value="Chromosome N"/>
</dbReference>
<evidence type="ECO:0000313" key="3">
    <source>
        <dbReference type="Proteomes" id="UP000005222"/>
    </source>
</evidence>
<dbReference type="InParanoid" id="G8XZT6"/>